<dbReference type="Proteomes" id="UP000256718">
    <property type="component" value="Unassembled WGS sequence"/>
</dbReference>
<name>A0A0E1EHE0_STRAG</name>
<dbReference type="Proteomes" id="UP001230629">
    <property type="component" value="Unassembled WGS sequence"/>
</dbReference>
<evidence type="ECO:0000313" key="9">
    <source>
        <dbReference type="Proteomes" id="UP000256718"/>
    </source>
</evidence>
<dbReference type="Proteomes" id="UP000093122">
    <property type="component" value="Unassembled WGS sequence"/>
</dbReference>
<dbReference type="KEGG" id="sage:EN72_05220"/>
<dbReference type="EMBL" id="JASOIH010000001">
    <property type="protein sequence ID" value="MDK6898798.1"/>
    <property type="molecule type" value="Genomic_DNA"/>
</dbReference>
<dbReference type="EMBL" id="UHEW01000005">
    <property type="protein sequence ID" value="SUN29383.1"/>
    <property type="molecule type" value="Genomic_DNA"/>
</dbReference>
<dbReference type="NCBIfam" id="TIGR01866">
    <property type="entry name" value="cas_Csn2"/>
    <property type="match status" value="1"/>
</dbReference>
<dbReference type="AlphaFoldDB" id="A0A0E1EHE0"/>
<gene>
    <name evidence="2" type="primary">csn2</name>
    <name evidence="3" type="ORF">AX245_04500</name>
    <name evidence="4" type="ORF">C4618_06240</name>
    <name evidence="5" type="ORF">NCTC9828_01672</name>
    <name evidence="2" type="ORF">QP229_02170</name>
    <name evidence="1" type="ORF">WA45_07845</name>
</gene>
<accession>A0A0E1EHE0</accession>
<comment type="caution">
    <text evidence="3">The sequence shown here is derived from an EMBL/GenBank/DDBJ whole genome shotgun (WGS) entry which is preliminary data.</text>
</comment>
<proteinExistence type="predicted"/>
<evidence type="ECO:0000313" key="1">
    <source>
        <dbReference type="EMBL" id="KLJ28177.1"/>
    </source>
</evidence>
<evidence type="ECO:0000313" key="5">
    <source>
        <dbReference type="EMBL" id="SUN29383.1"/>
    </source>
</evidence>
<dbReference type="InterPro" id="IPR010146">
    <property type="entry name" value="CRISPR-assoc_prot_Csn2-typ"/>
</dbReference>
<evidence type="ECO:0000313" key="6">
    <source>
        <dbReference type="Proteomes" id="UP000035174"/>
    </source>
</evidence>
<reference evidence="1 6" key="1">
    <citation type="journal article" date="2015" name="PLoS ONE">
        <title>Genomic analysis reveals the molecular basis for capsule loss in the group B streptococcus population.</title>
        <authorList>
            <consortium name="DEVANI Consortium"/>
            <person name="Rosini R."/>
            <person name="Campisi E."/>
            <person name="De Chiara M."/>
            <person name="Tettelin H."/>
            <person name="Rinaudo D."/>
            <person name="Toniolo C."/>
            <person name="Metruccio M."/>
            <person name="Guidotti S."/>
            <person name="Sorensen U.B."/>
            <person name="Kilian M."/>
            <person name="Ramirez M."/>
            <person name="Janulczyk R."/>
            <person name="Donati C."/>
            <person name="Grandi G."/>
            <person name="Margarit I."/>
        </authorList>
    </citation>
    <scope>NUCLEOTIDE SEQUENCE [LARGE SCALE GENOMIC DNA]</scope>
    <source>
        <strain evidence="1 6">ES-PW-063</strain>
    </source>
</reference>
<reference evidence="2" key="5">
    <citation type="submission" date="2023-05" db="EMBL/GenBank/DDBJ databases">
        <title>Cataloging the Phylogenetic Diversity of Human Bladder Bacteria.</title>
        <authorList>
            <person name="Du J."/>
        </authorList>
    </citation>
    <scope>NUCLEOTIDE SEQUENCE</scope>
    <source>
        <strain evidence="2">UMB8703</strain>
    </source>
</reference>
<dbReference type="Proteomes" id="UP000255140">
    <property type="component" value="Unassembled WGS sequence"/>
</dbReference>
<evidence type="ECO:0000313" key="2">
    <source>
        <dbReference type="EMBL" id="MDK6898798.1"/>
    </source>
</evidence>
<evidence type="ECO:0000313" key="4">
    <source>
        <dbReference type="EMBL" id="RDY81463.1"/>
    </source>
</evidence>
<reference evidence="3 7" key="2">
    <citation type="journal article" date="2016" name="Sci. Rep.">
        <title>Serotype IV Streptococcus agalactiae ST-452 has arisen from large genomic recombination events between CC23 and the hypervirulent CC17 lineages.</title>
        <authorList>
            <person name="Campisi E."/>
            <person name="Rinaudo C.D."/>
            <person name="Donati C."/>
            <person name="Barucco M."/>
            <person name="Torricelli G."/>
            <person name="Edwards M.S."/>
            <person name="Baker C.J."/>
            <person name="Margarit I."/>
            <person name="Rosini R."/>
        </authorList>
    </citation>
    <scope>NUCLEOTIDE SEQUENCE [LARGE SCALE GENOMIC DNA]</scope>
    <source>
        <strain evidence="3 7">CZ-PW-140</strain>
    </source>
</reference>
<dbReference type="InterPro" id="IPR038600">
    <property type="entry name" value="Csn2_sf"/>
</dbReference>
<dbReference type="EMBL" id="QHGZ01000154">
    <property type="protein sequence ID" value="RDY81463.1"/>
    <property type="molecule type" value="Genomic_DNA"/>
</dbReference>
<reference evidence="4 9" key="3">
    <citation type="journal article" date="2018" name="Emerg. Microbes Infect.">
        <title>Phenotypic and molecular analysis of nontypeable Group B streptococci: identification of cps2a and hybrid cps2a/cps5 Group B streptococcal capsule gene clusters.</title>
        <authorList>
            <person name="Alhhazmi A."/>
            <person name="Tyrrell G.J."/>
        </authorList>
    </citation>
    <scope>NUCLEOTIDE SEQUENCE [LARGE SCALE GENOMIC DNA]</scope>
    <source>
        <strain evidence="4 9">PLGBS17</strain>
    </source>
</reference>
<protein>
    <submittedName>
        <fullName evidence="1 3">CRISPR-associated protein Csn2</fullName>
    </submittedName>
    <submittedName>
        <fullName evidence="5">CRISPR-associated protein, Csn2 family</fullName>
    </submittedName>
</protein>
<dbReference type="Proteomes" id="UP000035174">
    <property type="component" value="Unassembled WGS sequence"/>
</dbReference>
<dbReference type="CDD" id="cd09758">
    <property type="entry name" value="Csn2"/>
    <property type="match status" value="1"/>
</dbReference>
<dbReference type="Gene3D" id="3.40.50.11940">
    <property type="match status" value="2"/>
</dbReference>
<dbReference type="EMBL" id="MAWT01000033">
    <property type="protein sequence ID" value="OCM71079.1"/>
    <property type="molecule type" value="Genomic_DNA"/>
</dbReference>
<evidence type="ECO:0000313" key="8">
    <source>
        <dbReference type="Proteomes" id="UP000255140"/>
    </source>
</evidence>
<dbReference type="OMA" id="CYQYEED"/>
<reference evidence="5 8" key="4">
    <citation type="submission" date="2018-06" db="EMBL/GenBank/DDBJ databases">
        <authorList>
            <consortium name="Pathogen Informatics"/>
            <person name="Doyle S."/>
        </authorList>
    </citation>
    <scope>NUCLEOTIDE SEQUENCE [LARGE SCALE GENOMIC DNA]</scope>
    <source>
        <strain evidence="5 8">NCTC9828</strain>
    </source>
</reference>
<dbReference type="RefSeq" id="WP_000590706.1">
    <property type="nucleotide sequence ID" value="NZ_AP020310.1"/>
</dbReference>
<sequence>MIKINFPILDEPLVLSNATILTIEDVSVYSSLVKHFYQYDVDEHLKLFDDKQKSLKATELMLVTDILGYDVNSAPILKLIHGDLENQFNEKPEVKSMVEKLAATITELIAFECLENELDLEYDEITILELIKALGVKIETQSDTIFEKCFEIIQVYHYLTKKNLLVFVNSGAYLTKDEVIKLCEYINLMQKSVLFLEPRRLYDLPQYVIDKDYFLIGENMV</sequence>
<evidence type="ECO:0000313" key="7">
    <source>
        <dbReference type="Proteomes" id="UP000093122"/>
    </source>
</evidence>
<dbReference type="Pfam" id="PF09711">
    <property type="entry name" value="Cas_Csn2"/>
    <property type="match status" value="1"/>
</dbReference>
<evidence type="ECO:0000313" key="3">
    <source>
        <dbReference type="EMBL" id="OCM71079.1"/>
    </source>
</evidence>
<dbReference type="EMBL" id="LCVB01000032">
    <property type="protein sequence ID" value="KLJ28177.1"/>
    <property type="molecule type" value="Genomic_DNA"/>
</dbReference>
<organism evidence="3 7">
    <name type="scientific">Streptococcus agalactiae</name>
    <dbReference type="NCBI Taxonomy" id="1311"/>
    <lineage>
        <taxon>Bacteria</taxon>
        <taxon>Bacillati</taxon>
        <taxon>Bacillota</taxon>
        <taxon>Bacilli</taxon>
        <taxon>Lactobacillales</taxon>
        <taxon>Streptococcaceae</taxon>
        <taxon>Streptococcus</taxon>
    </lineage>
</organism>